<dbReference type="AlphaFoldDB" id="A0A0C9UI76"/>
<gene>
    <name evidence="5" type="ORF">M422DRAFT_229166</name>
</gene>
<dbReference type="SMART" id="SM00382">
    <property type="entry name" value="AAA"/>
    <property type="match status" value="1"/>
</dbReference>
<dbReference type="InterPro" id="IPR017871">
    <property type="entry name" value="ABC_transporter-like_CS"/>
</dbReference>
<dbReference type="PANTHER" id="PTHR43394:SF1">
    <property type="entry name" value="ATP-BINDING CASSETTE SUB-FAMILY B MEMBER 10, MITOCHONDRIAL"/>
    <property type="match status" value="1"/>
</dbReference>
<protein>
    <recommendedName>
        <fullName evidence="4">ABC transporter domain-containing protein</fullName>
    </recommendedName>
</protein>
<dbReference type="PROSITE" id="PS00211">
    <property type="entry name" value="ABC_TRANSPORTER_1"/>
    <property type="match status" value="1"/>
</dbReference>
<dbReference type="GO" id="GO:0016887">
    <property type="term" value="F:ATP hydrolysis activity"/>
    <property type="evidence" value="ECO:0007669"/>
    <property type="project" value="InterPro"/>
</dbReference>
<dbReference type="EMBL" id="KN837127">
    <property type="protein sequence ID" value="KIJ42768.1"/>
    <property type="molecule type" value="Genomic_DNA"/>
</dbReference>
<evidence type="ECO:0000256" key="2">
    <source>
        <dbReference type="ARBA" id="ARBA00022840"/>
    </source>
</evidence>
<evidence type="ECO:0000313" key="6">
    <source>
        <dbReference type="Proteomes" id="UP000054279"/>
    </source>
</evidence>
<evidence type="ECO:0000313" key="5">
    <source>
        <dbReference type="EMBL" id="KIJ42768.1"/>
    </source>
</evidence>
<dbReference type="SUPFAM" id="SSF52540">
    <property type="entry name" value="P-loop containing nucleoside triphosphate hydrolases"/>
    <property type="match status" value="1"/>
</dbReference>
<dbReference type="PANTHER" id="PTHR43394">
    <property type="entry name" value="ATP-DEPENDENT PERMEASE MDL1, MITOCHONDRIAL"/>
    <property type="match status" value="1"/>
</dbReference>
<dbReference type="GO" id="GO:0015421">
    <property type="term" value="F:ABC-type oligopeptide transporter activity"/>
    <property type="evidence" value="ECO:0007669"/>
    <property type="project" value="TreeGrafter"/>
</dbReference>
<dbReference type="Gene3D" id="3.40.50.300">
    <property type="entry name" value="P-loop containing nucleotide triphosphate hydrolases"/>
    <property type="match status" value="1"/>
</dbReference>
<keyword evidence="1" id="KW-0547">Nucleotide-binding</keyword>
<feature type="compositionally biased region" description="Basic and acidic residues" evidence="3">
    <location>
        <begin position="16"/>
        <end position="28"/>
    </location>
</feature>
<proteinExistence type="predicted"/>
<dbReference type="InterPro" id="IPR003593">
    <property type="entry name" value="AAA+_ATPase"/>
</dbReference>
<dbReference type="Proteomes" id="UP000054279">
    <property type="component" value="Unassembled WGS sequence"/>
</dbReference>
<evidence type="ECO:0000259" key="4">
    <source>
        <dbReference type="PROSITE" id="PS50893"/>
    </source>
</evidence>
<keyword evidence="2" id="KW-0067">ATP-binding</keyword>
<organism evidence="5 6">
    <name type="scientific">Sphaerobolus stellatus (strain SS14)</name>
    <dbReference type="NCBI Taxonomy" id="990650"/>
    <lineage>
        <taxon>Eukaryota</taxon>
        <taxon>Fungi</taxon>
        <taxon>Dikarya</taxon>
        <taxon>Basidiomycota</taxon>
        <taxon>Agaricomycotina</taxon>
        <taxon>Agaricomycetes</taxon>
        <taxon>Phallomycetidae</taxon>
        <taxon>Geastrales</taxon>
        <taxon>Sphaerobolaceae</taxon>
        <taxon>Sphaerobolus</taxon>
    </lineage>
</organism>
<dbReference type="InterPro" id="IPR027417">
    <property type="entry name" value="P-loop_NTPase"/>
</dbReference>
<feature type="region of interest" description="Disordered" evidence="3">
    <location>
        <begin position="1"/>
        <end position="28"/>
    </location>
</feature>
<name>A0A0C9UI76_SPHS4</name>
<dbReference type="InterPro" id="IPR003439">
    <property type="entry name" value="ABC_transporter-like_ATP-bd"/>
</dbReference>
<evidence type="ECO:0000256" key="3">
    <source>
        <dbReference type="SAM" id="MobiDB-lite"/>
    </source>
</evidence>
<accession>A0A0C9UI76</accession>
<keyword evidence="6" id="KW-1185">Reference proteome</keyword>
<dbReference type="GO" id="GO:0005524">
    <property type="term" value="F:ATP binding"/>
    <property type="evidence" value="ECO:0007669"/>
    <property type="project" value="UniProtKB-KW"/>
</dbReference>
<sequence length="739" mass="83557">MTFQDDLQEPLLSTQELKDEKDTAKPETSDLPVRLEFRKRGVWTIMTQVPISRSWVHPGKSFLGKYKEVHEGLPTLFRFLQECYDVAPYLMIVYVIVGILESMGDAVELYFSSLILNLVQDGVTSGNIDGPALIRAIALRVLFSVWRSMIGNFRTSIVDITSNRVRYLFDERIIRANVRLDLPTYKELEISDQINTTFGVSTRYTSAWTMLEALLGKVKLFTGIFSQIGALYSVLRAQQGGIWFGAICLMKAVYNTLDTAGGFVGFYDSVSFIWMSNPHYRRMKSLVGLLDWAEHRVEIISDGLSNYIQKEWIKARKLLGDLSDDYSGPGSEDRKPLWRIFLSSIVSDIPLLFYSIHAYFKPTSFSLPALTLIQQGSNSLTWNIQSIFRERDSVFQILRQVKELYAIEQFENKLKDGNLKYPEDVPESRGMGVTFEDVSFSYPGNTNINEVIKNVSFSIKPGQVVVIVGINGSGKSTLLKLFNRLYDPTSGKIYIDGISLTSFVSADVRRSMAMLYQTYSHYPLSIGENIALGHPEIAGLLNVDEDQEDNEKAQLKKTAVIENIAEAAKLGGSFDLIQEQKNKFDAVLEPSSHGWSTTSENLSQAFKDKMEEINKKADVSAGQWQRLALSRLFFRAQSDLVKLVAADEPSASLDPQMEYELFERLRNLSTTQGKTMIYVTHRFGYLTKHADQILVMQQGKLVEQGKHVDLVKQDGEYAKLYKLQAEAFTPAAEETEKAE</sequence>
<feature type="compositionally biased region" description="Polar residues" evidence="3">
    <location>
        <begin position="1"/>
        <end position="15"/>
    </location>
</feature>
<dbReference type="OrthoDB" id="6500128at2759"/>
<dbReference type="HOGENOM" id="CLU_000604_63_0_1"/>
<reference evidence="5 6" key="1">
    <citation type="submission" date="2014-06" db="EMBL/GenBank/DDBJ databases">
        <title>Evolutionary Origins and Diversification of the Mycorrhizal Mutualists.</title>
        <authorList>
            <consortium name="DOE Joint Genome Institute"/>
            <consortium name="Mycorrhizal Genomics Consortium"/>
            <person name="Kohler A."/>
            <person name="Kuo A."/>
            <person name="Nagy L.G."/>
            <person name="Floudas D."/>
            <person name="Copeland A."/>
            <person name="Barry K.W."/>
            <person name="Cichocki N."/>
            <person name="Veneault-Fourrey C."/>
            <person name="LaButti K."/>
            <person name="Lindquist E.A."/>
            <person name="Lipzen A."/>
            <person name="Lundell T."/>
            <person name="Morin E."/>
            <person name="Murat C."/>
            <person name="Riley R."/>
            <person name="Ohm R."/>
            <person name="Sun H."/>
            <person name="Tunlid A."/>
            <person name="Henrissat B."/>
            <person name="Grigoriev I.V."/>
            <person name="Hibbett D.S."/>
            <person name="Martin F."/>
        </authorList>
    </citation>
    <scope>NUCLEOTIDE SEQUENCE [LARGE SCALE GENOMIC DNA]</scope>
    <source>
        <strain evidence="5 6">SS14</strain>
    </source>
</reference>
<dbReference type="Pfam" id="PF00005">
    <property type="entry name" value="ABC_tran"/>
    <property type="match status" value="1"/>
</dbReference>
<evidence type="ECO:0000256" key="1">
    <source>
        <dbReference type="ARBA" id="ARBA00022741"/>
    </source>
</evidence>
<feature type="domain" description="ABC transporter" evidence="4">
    <location>
        <begin position="433"/>
        <end position="723"/>
    </location>
</feature>
<dbReference type="InterPro" id="IPR039421">
    <property type="entry name" value="Type_1_exporter"/>
</dbReference>
<dbReference type="PROSITE" id="PS50893">
    <property type="entry name" value="ABC_TRANSPORTER_2"/>
    <property type="match status" value="1"/>
</dbReference>